<name>A0AAW0AGC0_9AGAR</name>
<accession>A0AAW0AGC0</accession>
<organism evidence="1 2">
    <name type="scientific">Favolaschia claudopus</name>
    <dbReference type="NCBI Taxonomy" id="2862362"/>
    <lineage>
        <taxon>Eukaryota</taxon>
        <taxon>Fungi</taxon>
        <taxon>Dikarya</taxon>
        <taxon>Basidiomycota</taxon>
        <taxon>Agaricomycotina</taxon>
        <taxon>Agaricomycetes</taxon>
        <taxon>Agaricomycetidae</taxon>
        <taxon>Agaricales</taxon>
        <taxon>Marasmiineae</taxon>
        <taxon>Mycenaceae</taxon>
        <taxon>Favolaschia</taxon>
    </lineage>
</organism>
<comment type="caution">
    <text evidence="1">The sequence shown here is derived from an EMBL/GenBank/DDBJ whole genome shotgun (WGS) entry which is preliminary data.</text>
</comment>
<sequence>MPPGVSMALMIDDAANTQMMAAESQLSNLAMTRDRTALLSSTRVDCFSCKNVSRSDERRLIRDMFFDAHDNHYRKPGPASYMGWVFGQVHNIKACFDHRLHPHLYSMDGQLINCYVISLKSADQANEKTKEDFDRQVEVLTKLMHCDRPWCCIDDAENDCWLGTEVNGSKTIKVTLTEDQMMLWNGGDWAFPPNQNIRVAVSLERYDGFQSYIHTYTAWMELFQVVNDWDLN</sequence>
<dbReference type="EMBL" id="JAWWNJ010000069">
    <property type="protein sequence ID" value="KAK7008134.1"/>
    <property type="molecule type" value="Genomic_DNA"/>
</dbReference>
<gene>
    <name evidence="1" type="ORF">R3P38DRAFT_3211785</name>
</gene>
<keyword evidence="2" id="KW-1185">Reference proteome</keyword>
<dbReference type="AlphaFoldDB" id="A0AAW0AGC0"/>
<protein>
    <submittedName>
        <fullName evidence="1">Uncharacterized protein</fullName>
    </submittedName>
</protein>
<proteinExistence type="predicted"/>
<reference evidence="1 2" key="1">
    <citation type="journal article" date="2024" name="J Genomics">
        <title>Draft genome sequencing and assembly of Favolaschia claudopus CIRM-BRFM 2984 isolated from oak limbs.</title>
        <authorList>
            <person name="Navarro D."/>
            <person name="Drula E."/>
            <person name="Chaduli D."/>
            <person name="Cazenave R."/>
            <person name="Ahrendt S."/>
            <person name="Wang J."/>
            <person name="Lipzen A."/>
            <person name="Daum C."/>
            <person name="Barry K."/>
            <person name="Grigoriev I.V."/>
            <person name="Favel A."/>
            <person name="Rosso M.N."/>
            <person name="Martin F."/>
        </authorList>
    </citation>
    <scope>NUCLEOTIDE SEQUENCE [LARGE SCALE GENOMIC DNA]</scope>
    <source>
        <strain evidence="1 2">CIRM-BRFM 2984</strain>
    </source>
</reference>
<evidence type="ECO:0000313" key="2">
    <source>
        <dbReference type="Proteomes" id="UP001362999"/>
    </source>
</evidence>
<dbReference type="Proteomes" id="UP001362999">
    <property type="component" value="Unassembled WGS sequence"/>
</dbReference>
<evidence type="ECO:0000313" key="1">
    <source>
        <dbReference type="EMBL" id="KAK7008134.1"/>
    </source>
</evidence>